<keyword evidence="6" id="KW-1185">Reference proteome</keyword>
<dbReference type="InterPro" id="IPR026004">
    <property type="entry name" value="Septum_form"/>
</dbReference>
<dbReference type="RefSeq" id="WP_202235856.1">
    <property type="nucleotide sequence ID" value="NZ_AP018365.1"/>
</dbReference>
<keyword evidence="2" id="KW-0812">Transmembrane</keyword>
<feature type="compositionally biased region" description="Pro residues" evidence="1">
    <location>
        <begin position="1"/>
        <end position="12"/>
    </location>
</feature>
<reference evidence="5 6" key="4">
    <citation type="journal article" date="2020" name="Sci. Rep.">
        <title>beta-carboline chemical signals induce reveromycin production through a LuxR family regulator in Streptomyces sp. SN-593.</title>
        <authorList>
            <person name="Panthee S."/>
            <person name="Kito N."/>
            <person name="Hayashi T."/>
            <person name="Shimizu T."/>
            <person name="Ishikawa J."/>
            <person name="Hamamoto H."/>
            <person name="Osada H."/>
            <person name="Takahashi S."/>
        </authorList>
    </citation>
    <scope>NUCLEOTIDE SEQUENCE [LARGE SCALE GENOMIC DNA]</scope>
    <source>
        <strain evidence="5 6">SN-593</strain>
    </source>
</reference>
<evidence type="ECO:0000313" key="5">
    <source>
        <dbReference type="EMBL" id="BBA99842.1"/>
    </source>
</evidence>
<feature type="compositionally biased region" description="Pro residues" evidence="1">
    <location>
        <begin position="21"/>
        <end position="33"/>
    </location>
</feature>
<reference evidence="5 6" key="3">
    <citation type="journal article" date="2011" name="Nat. Chem. Biol.">
        <title>Reveromycin A biosynthesis uses RevG and RevJ for stereospecific spiroacetal formation.</title>
        <authorList>
            <person name="Takahashi S."/>
            <person name="Toyoda A."/>
            <person name="Sekiyama Y."/>
            <person name="Takagi H."/>
            <person name="Nogawa T."/>
            <person name="Uramoto M."/>
            <person name="Suzuki R."/>
            <person name="Koshino H."/>
            <person name="Kumano T."/>
            <person name="Panthee S."/>
            <person name="Dairi T."/>
            <person name="Ishikawa J."/>
            <person name="Ikeda H."/>
            <person name="Sakaki Y."/>
            <person name="Osada H."/>
        </authorList>
    </citation>
    <scope>NUCLEOTIDE SEQUENCE [LARGE SCALE GENOMIC DNA]</scope>
    <source>
        <strain evidence="5 6">SN-593</strain>
    </source>
</reference>
<evidence type="ECO:0000256" key="2">
    <source>
        <dbReference type="SAM" id="Phobius"/>
    </source>
</evidence>
<dbReference type="InterPro" id="IPR025241">
    <property type="entry name" value="DUF4190"/>
</dbReference>
<feature type="transmembrane region" description="Helical" evidence="2">
    <location>
        <begin position="115"/>
        <end position="139"/>
    </location>
</feature>
<dbReference type="Proteomes" id="UP000595703">
    <property type="component" value="Chromosome"/>
</dbReference>
<dbReference type="AlphaFoldDB" id="A0A7U3UVW2"/>
<accession>A0A7U3UVW2</accession>
<organism evidence="5 6">
    <name type="scientific">Actinacidiphila reveromycinica</name>
    <dbReference type="NCBI Taxonomy" id="659352"/>
    <lineage>
        <taxon>Bacteria</taxon>
        <taxon>Bacillati</taxon>
        <taxon>Actinomycetota</taxon>
        <taxon>Actinomycetes</taxon>
        <taxon>Kitasatosporales</taxon>
        <taxon>Streptomycetaceae</taxon>
        <taxon>Actinacidiphila</taxon>
    </lineage>
</organism>
<feature type="region of interest" description="Disordered" evidence="1">
    <location>
        <begin position="306"/>
        <end position="344"/>
    </location>
</feature>
<sequence>MDISPPPPPEDQSPPAAGYPGGPPPPPPAPAPPYAGSGSPYDSGRSYGYPQTPYGQPSPYGGEGQPPYGSSGPGPYQQPNPNPYAAPGAQGMPGPYPYPVPQQGWYAANRTTNGLSIASLVTSFSCIPLLGLGLGIAGLKQGRRQGQRGRGLAIAGITINSVTTLLTVLLITLGALGVIGDDGNTKVQDIKAGQCFNTTGHSLSDIEQGSKASRRVNVVDCDQAHEAEAYYTYTLDPSTSGSYPGIDAITSEAQSTCGKQMGTYLDGHSLQDGMRLFFFGPEKSLWETGDRSVTCFFGDVDGKVTGSVRDGGSSDDGSGGGADGGSDGGSTGGSDDGGDTGVGV</sequence>
<feature type="domain" description="Septum formation-related" evidence="4">
    <location>
        <begin position="213"/>
        <end position="295"/>
    </location>
</feature>
<dbReference type="EMBL" id="AP018365">
    <property type="protein sequence ID" value="BBA99842.1"/>
    <property type="molecule type" value="Genomic_DNA"/>
</dbReference>
<dbReference type="Pfam" id="PF13828">
    <property type="entry name" value="DUF4190"/>
    <property type="match status" value="1"/>
</dbReference>
<feature type="compositionally biased region" description="Gly residues" evidence="1">
    <location>
        <begin position="317"/>
        <end position="344"/>
    </location>
</feature>
<gene>
    <name evidence="5" type="ORF">RVR_6640</name>
</gene>
<evidence type="ECO:0000256" key="1">
    <source>
        <dbReference type="SAM" id="MobiDB-lite"/>
    </source>
</evidence>
<evidence type="ECO:0000259" key="3">
    <source>
        <dbReference type="Pfam" id="PF13828"/>
    </source>
</evidence>
<feature type="compositionally biased region" description="Low complexity" evidence="1">
    <location>
        <begin position="53"/>
        <end position="75"/>
    </location>
</feature>
<feature type="domain" description="DUF4190" evidence="3">
    <location>
        <begin position="115"/>
        <end position="170"/>
    </location>
</feature>
<proteinExistence type="predicted"/>
<reference evidence="5 6" key="2">
    <citation type="journal article" date="2011" name="J. Antibiot.">
        <title>Furaquinocins I and J: novel polyketide isoprenoid hybrid compounds from Streptomyces reveromyceticus SN-593.</title>
        <authorList>
            <person name="Panthee S."/>
            <person name="Takahashi S."/>
            <person name="Takagi H."/>
            <person name="Nogawa T."/>
            <person name="Oowada E."/>
            <person name="Uramoto M."/>
            <person name="Osada H."/>
        </authorList>
    </citation>
    <scope>NUCLEOTIDE SEQUENCE [LARGE SCALE GENOMIC DNA]</scope>
    <source>
        <strain evidence="5 6">SN-593</strain>
    </source>
</reference>
<keyword evidence="2" id="KW-1133">Transmembrane helix</keyword>
<feature type="region of interest" description="Disordered" evidence="1">
    <location>
        <begin position="1"/>
        <end position="90"/>
    </location>
</feature>
<evidence type="ECO:0000313" key="6">
    <source>
        <dbReference type="Proteomes" id="UP000595703"/>
    </source>
</evidence>
<feature type="transmembrane region" description="Helical" evidence="2">
    <location>
        <begin position="151"/>
        <end position="179"/>
    </location>
</feature>
<keyword evidence="2" id="KW-0472">Membrane</keyword>
<protein>
    <recommendedName>
        <fullName evidence="7">DUF4190 domain-containing protein</fullName>
    </recommendedName>
</protein>
<evidence type="ECO:0008006" key="7">
    <source>
        <dbReference type="Google" id="ProtNLM"/>
    </source>
</evidence>
<name>A0A7U3UVW2_9ACTN</name>
<evidence type="ECO:0000259" key="4">
    <source>
        <dbReference type="Pfam" id="PF13845"/>
    </source>
</evidence>
<reference evidence="5 6" key="1">
    <citation type="journal article" date="2010" name="J. Bacteriol.">
        <title>Biochemical characterization of a novel indole prenyltransferase from Streptomyces sp. SN-593.</title>
        <authorList>
            <person name="Takahashi S."/>
            <person name="Takagi H."/>
            <person name="Toyoda A."/>
            <person name="Uramoto M."/>
            <person name="Nogawa T."/>
            <person name="Ueki M."/>
            <person name="Sakaki Y."/>
            <person name="Osada H."/>
        </authorList>
    </citation>
    <scope>NUCLEOTIDE SEQUENCE [LARGE SCALE GENOMIC DNA]</scope>
    <source>
        <strain evidence="5 6">SN-593</strain>
    </source>
</reference>
<dbReference type="KEGG" id="arev:RVR_6640"/>
<dbReference type="Pfam" id="PF13845">
    <property type="entry name" value="Septum_form"/>
    <property type="match status" value="1"/>
</dbReference>